<evidence type="ECO:0000313" key="1">
    <source>
        <dbReference type="EMBL" id="QHT25619.1"/>
    </source>
</evidence>
<dbReference type="EMBL" id="MN739773">
    <property type="protein sequence ID" value="QHT25619.1"/>
    <property type="molecule type" value="Genomic_DNA"/>
</dbReference>
<name>A0A6C0EBH2_9ZZZZ</name>
<accession>A0A6C0EBH2</accession>
<proteinExistence type="predicted"/>
<protein>
    <submittedName>
        <fullName evidence="1">Uncharacterized protein</fullName>
    </submittedName>
</protein>
<dbReference type="AlphaFoldDB" id="A0A6C0EBH2"/>
<reference evidence="1" key="1">
    <citation type="journal article" date="2020" name="Nature">
        <title>Giant virus diversity and host interactions through global metagenomics.</title>
        <authorList>
            <person name="Schulz F."/>
            <person name="Roux S."/>
            <person name="Paez-Espino D."/>
            <person name="Jungbluth S."/>
            <person name="Walsh D.A."/>
            <person name="Denef V.J."/>
            <person name="McMahon K.D."/>
            <person name="Konstantinidis K.T."/>
            <person name="Eloe-Fadrosh E.A."/>
            <person name="Kyrpides N.C."/>
            <person name="Woyke T."/>
        </authorList>
    </citation>
    <scope>NUCLEOTIDE SEQUENCE</scope>
    <source>
        <strain evidence="1">GVMAG-M-3300023179-27</strain>
    </source>
</reference>
<organism evidence="1">
    <name type="scientific">viral metagenome</name>
    <dbReference type="NCBI Taxonomy" id="1070528"/>
    <lineage>
        <taxon>unclassified sequences</taxon>
        <taxon>metagenomes</taxon>
        <taxon>organismal metagenomes</taxon>
    </lineage>
</organism>
<sequence>MESIKKYACNDRSPTMTKLKQVYYPFTHYNKFMVKESSDIQYGNFAKYRWYNDFTHKKCIQRFVYTFDPAKYHMVEKIRLKYKTNNTAKGWNVKLIINGVDRLSISKNIYEIFIDQQKEYEYIDVSKALFNTDLPFPICTGNRIELEFAVDEENIVNGNSSIVCIEFNGVLLTEDEYKKYLGTCCEFPVFTYYTQKFHTFDSKVKINKNIPITEIYVFLDNPDGKVSLEHIDLIHKEKGIYSNNCVDKDDMCSVWYPYDWHIKFITSQAYGEIFLQQFNMLQIGKDAFRLMYSLNNDIKSLADLPTCPLTKLKEEEYAEGYWFRKFTDRVLAYDYDRANDVLFPYPKQEVEPDNEFIAKLEKLIQNNVFTKTSYHGAAEDRLGNENMGCDEYSFVSEGDLYIFPEGYLVYLKKYNVHPSKKFRSIIMEM</sequence>